<dbReference type="RefSeq" id="WP_355668640.1">
    <property type="nucleotide sequence ID" value="NZ_JBEXRX010000371.1"/>
</dbReference>
<accession>A0ABV2VWL9</accession>
<comment type="caution">
    <text evidence="4">The sequence shown here is derived from an EMBL/GenBank/DDBJ whole genome shotgun (WGS) entry which is preliminary data.</text>
</comment>
<feature type="domain" description="STAS" evidence="3">
    <location>
        <begin position="13"/>
        <end position="106"/>
    </location>
</feature>
<name>A0ABV2VWL9_9ACTN</name>
<dbReference type="CDD" id="cd07043">
    <property type="entry name" value="STAS_anti-anti-sigma_factors"/>
    <property type="match status" value="1"/>
</dbReference>
<protein>
    <recommendedName>
        <fullName evidence="2">Anti-sigma factor antagonist</fullName>
    </recommendedName>
</protein>
<comment type="similarity">
    <text evidence="1 2">Belongs to the anti-sigma-factor antagonist family.</text>
</comment>
<dbReference type="PROSITE" id="PS50801">
    <property type="entry name" value="STAS"/>
    <property type="match status" value="1"/>
</dbReference>
<dbReference type="PANTHER" id="PTHR33495:SF2">
    <property type="entry name" value="ANTI-SIGMA FACTOR ANTAGONIST TM_1081-RELATED"/>
    <property type="match status" value="1"/>
</dbReference>
<evidence type="ECO:0000259" key="3">
    <source>
        <dbReference type="PROSITE" id="PS50801"/>
    </source>
</evidence>
<dbReference type="Gene3D" id="3.30.750.24">
    <property type="entry name" value="STAS domain"/>
    <property type="match status" value="1"/>
</dbReference>
<dbReference type="InterPro" id="IPR003658">
    <property type="entry name" value="Anti-sigma_ant"/>
</dbReference>
<dbReference type="EMBL" id="JBEXRX010000371">
    <property type="protein sequence ID" value="MEU0157185.1"/>
    <property type="molecule type" value="Genomic_DNA"/>
</dbReference>
<evidence type="ECO:0000313" key="4">
    <source>
        <dbReference type="EMBL" id="MEU0157185.1"/>
    </source>
</evidence>
<reference evidence="4 5" key="1">
    <citation type="submission" date="2024-06" db="EMBL/GenBank/DDBJ databases">
        <title>The Natural Products Discovery Center: Release of the First 8490 Sequenced Strains for Exploring Actinobacteria Biosynthetic Diversity.</title>
        <authorList>
            <person name="Kalkreuter E."/>
            <person name="Kautsar S.A."/>
            <person name="Yang D."/>
            <person name="Bader C.D."/>
            <person name="Teijaro C.N."/>
            <person name="Fluegel L."/>
            <person name="Davis C.M."/>
            <person name="Simpson J.R."/>
            <person name="Lauterbach L."/>
            <person name="Steele A.D."/>
            <person name="Gui C."/>
            <person name="Meng S."/>
            <person name="Li G."/>
            <person name="Viehrig K."/>
            <person name="Ye F."/>
            <person name="Su P."/>
            <person name="Kiefer A.F."/>
            <person name="Nichols A."/>
            <person name="Cepeda A.J."/>
            <person name="Yan W."/>
            <person name="Fan B."/>
            <person name="Jiang Y."/>
            <person name="Adhikari A."/>
            <person name="Zheng C.-J."/>
            <person name="Schuster L."/>
            <person name="Cowan T.M."/>
            <person name="Smanski M.J."/>
            <person name="Chevrette M.G."/>
            <person name="De Carvalho L.P.S."/>
            <person name="Shen B."/>
        </authorList>
    </citation>
    <scope>NUCLEOTIDE SEQUENCE [LARGE SCALE GENOMIC DNA]</scope>
    <source>
        <strain evidence="4 5">NPDC006286</strain>
    </source>
</reference>
<dbReference type="InterPro" id="IPR058548">
    <property type="entry name" value="MlaB-like_STAS"/>
</dbReference>
<organism evidence="4 5">
    <name type="scientific">Micromonospora fulviviridis</name>
    <dbReference type="NCBI Taxonomy" id="47860"/>
    <lineage>
        <taxon>Bacteria</taxon>
        <taxon>Bacillati</taxon>
        <taxon>Actinomycetota</taxon>
        <taxon>Actinomycetes</taxon>
        <taxon>Micromonosporales</taxon>
        <taxon>Micromonosporaceae</taxon>
        <taxon>Micromonospora</taxon>
    </lineage>
</organism>
<keyword evidence="5" id="KW-1185">Reference proteome</keyword>
<gene>
    <name evidence="4" type="ORF">ABZ071_36185</name>
</gene>
<dbReference type="NCBIfam" id="TIGR00377">
    <property type="entry name" value="ant_ant_sig"/>
    <property type="match status" value="1"/>
</dbReference>
<dbReference type="InterPro" id="IPR036513">
    <property type="entry name" value="STAS_dom_sf"/>
</dbReference>
<dbReference type="SUPFAM" id="SSF52091">
    <property type="entry name" value="SpoIIaa-like"/>
    <property type="match status" value="1"/>
</dbReference>
<sequence>MGNFTISTSLAADGSAVLHVRGEIDMATSAELLAAVVSEVTRRRPPKLVVDMLRVTFIDSNGLATLLAARRAAQNFGTSFVVRELSDFLQRQLRIAGVYDTLTRGY</sequence>
<evidence type="ECO:0000256" key="2">
    <source>
        <dbReference type="RuleBase" id="RU003749"/>
    </source>
</evidence>
<dbReference type="Pfam" id="PF13466">
    <property type="entry name" value="STAS_2"/>
    <property type="match status" value="1"/>
</dbReference>
<dbReference type="PANTHER" id="PTHR33495">
    <property type="entry name" value="ANTI-SIGMA FACTOR ANTAGONIST TM_1081-RELATED-RELATED"/>
    <property type="match status" value="1"/>
</dbReference>
<dbReference type="Proteomes" id="UP001550348">
    <property type="component" value="Unassembled WGS sequence"/>
</dbReference>
<dbReference type="InterPro" id="IPR002645">
    <property type="entry name" value="STAS_dom"/>
</dbReference>
<proteinExistence type="inferred from homology"/>
<evidence type="ECO:0000313" key="5">
    <source>
        <dbReference type="Proteomes" id="UP001550348"/>
    </source>
</evidence>
<evidence type="ECO:0000256" key="1">
    <source>
        <dbReference type="ARBA" id="ARBA00009013"/>
    </source>
</evidence>